<reference evidence="1 2" key="1">
    <citation type="submission" date="2018-07" db="EMBL/GenBank/DDBJ databases">
        <title>Motiliproteus coralliicola sp. nov., a bacterium isolated from Coral.</title>
        <authorList>
            <person name="Wang G."/>
        </authorList>
    </citation>
    <scope>NUCLEOTIDE SEQUENCE [LARGE SCALE GENOMIC DNA]</scope>
    <source>
        <strain evidence="1 2">C34</strain>
    </source>
</reference>
<name>A0A369WTZ4_9GAMM</name>
<gene>
    <name evidence="1" type="ORF">DV711_06165</name>
</gene>
<sequence>MTTTVTQQKIIDGLLEDDKEVNRNVANAVSQLKAQTDLMLGITAYLFTEVLDENSPVDVDHIANVSQRFQNQLVPLLTDILPKLQAIEACGALDADGNPDATARATNLANMVSTYSLDPATFDTRYKS</sequence>
<comment type="caution">
    <text evidence="1">The sequence shown here is derived from an EMBL/GenBank/DDBJ whole genome shotgun (WGS) entry which is preliminary data.</text>
</comment>
<proteinExistence type="predicted"/>
<dbReference type="RefSeq" id="WP_114694734.1">
    <property type="nucleotide sequence ID" value="NZ_QQOH01000001.1"/>
</dbReference>
<dbReference type="AlphaFoldDB" id="A0A369WTZ4"/>
<evidence type="ECO:0000313" key="1">
    <source>
        <dbReference type="EMBL" id="RDE25137.1"/>
    </source>
</evidence>
<dbReference type="EMBL" id="QQOH01000001">
    <property type="protein sequence ID" value="RDE25137.1"/>
    <property type="molecule type" value="Genomic_DNA"/>
</dbReference>
<keyword evidence="2" id="KW-1185">Reference proteome</keyword>
<accession>A0A369WTZ4</accession>
<evidence type="ECO:0000313" key="2">
    <source>
        <dbReference type="Proteomes" id="UP000253769"/>
    </source>
</evidence>
<dbReference type="Proteomes" id="UP000253769">
    <property type="component" value="Unassembled WGS sequence"/>
</dbReference>
<organism evidence="1 2">
    <name type="scientific">Motiliproteus coralliicola</name>
    <dbReference type="NCBI Taxonomy" id="2283196"/>
    <lineage>
        <taxon>Bacteria</taxon>
        <taxon>Pseudomonadati</taxon>
        <taxon>Pseudomonadota</taxon>
        <taxon>Gammaproteobacteria</taxon>
        <taxon>Oceanospirillales</taxon>
        <taxon>Oceanospirillaceae</taxon>
        <taxon>Motiliproteus</taxon>
    </lineage>
</organism>
<protein>
    <submittedName>
        <fullName evidence="1">Uncharacterized protein</fullName>
    </submittedName>
</protein>